<dbReference type="EMBL" id="STFF01000016">
    <property type="protein sequence ID" value="THU30362.1"/>
    <property type="molecule type" value="Genomic_DNA"/>
</dbReference>
<name>A0A4S8HCV6_9BACT</name>
<dbReference type="AlphaFoldDB" id="A0A4S8HCV6"/>
<dbReference type="RefSeq" id="WP_136580838.1">
    <property type="nucleotide sequence ID" value="NZ_STFF01000016.1"/>
</dbReference>
<sequence>MRKIIIVLMVILNSCIKQSERNPVPQAIVEGYVSPGKGVSIKITQEITAGAIDTLIPLNDLKVKIDKNRVPYTLSYMGKGIYANPDMVISEGDTCRLYFGYNGVEVTGYTIVPTRPTGFTCSSQTVKYKAWGNSVSPELLEFTWDNREMEYHTVIIKNVETGNRQVLIANHTKKDHNIFTAPSLEHKASIPTYENFFWLGKHEVILYKILPEYAILFNEPDNSSQNLVSAPTNIKHGHGIFTGVSTSDTLQLTVSYF</sequence>
<reference evidence="1 2" key="1">
    <citation type="submission" date="2019-04" db="EMBL/GenBank/DDBJ databases">
        <title>Niastella caeni sp. nov., isolated from activated sludge.</title>
        <authorList>
            <person name="Sheng M."/>
        </authorList>
    </citation>
    <scope>NUCLEOTIDE SEQUENCE [LARGE SCALE GENOMIC DNA]</scope>
    <source>
        <strain evidence="1 2">HX-2-15</strain>
    </source>
</reference>
<evidence type="ECO:0000313" key="1">
    <source>
        <dbReference type="EMBL" id="THU30362.1"/>
    </source>
</evidence>
<dbReference type="Proteomes" id="UP000306918">
    <property type="component" value="Unassembled WGS sequence"/>
</dbReference>
<organism evidence="1 2">
    <name type="scientific">Niastella caeni</name>
    <dbReference type="NCBI Taxonomy" id="2569763"/>
    <lineage>
        <taxon>Bacteria</taxon>
        <taxon>Pseudomonadati</taxon>
        <taxon>Bacteroidota</taxon>
        <taxon>Chitinophagia</taxon>
        <taxon>Chitinophagales</taxon>
        <taxon>Chitinophagaceae</taxon>
        <taxon>Niastella</taxon>
    </lineage>
</organism>
<proteinExistence type="predicted"/>
<evidence type="ECO:0000313" key="2">
    <source>
        <dbReference type="Proteomes" id="UP000306918"/>
    </source>
</evidence>
<comment type="caution">
    <text evidence="1">The sequence shown here is derived from an EMBL/GenBank/DDBJ whole genome shotgun (WGS) entry which is preliminary data.</text>
</comment>
<dbReference type="OrthoDB" id="1117838at2"/>
<protein>
    <submittedName>
        <fullName evidence="1">DUF4249 family protein</fullName>
    </submittedName>
</protein>
<gene>
    <name evidence="1" type="ORF">FAM09_29845</name>
</gene>
<accession>A0A4S8HCV6</accession>
<keyword evidence="2" id="KW-1185">Reference proteome</keyword>